<dbReference type="InterPro" id="IPR024528">
    <property type="entry name" value="ThrE_2"/>
</dbReference>
<name>A0A5M3MJU9_CONPW</name>
<sequence length="474" mass="51484">MHRRRDFILILARCLLAYGAPSHRIESQLSFASKTLDVHAAFMYIPGLIMITFGHEETASVETRFIKATGRISLTPLHRVHVVYRDVLRKTLSVKDGISNLKDILQSPPVYGLAFRCFLSFVSASVICMSAFGGSIIDMGFSGICAAFLQYLGLHAAAKSAMYANVYEITVSILVSFVARALGSIPGNIFCYNAISSAGVVTILPGFTILISALELTSRNIFCGSVRLVYAIIYTLFLGFGMTIGSDVYLVVNKHARHALEALSVPEYTMFHGAFTPSNGSFPLNGNAIFGFANATLTNSGITQQGCLRDPSWPWWRQPVPWWGLFILVPIYSLCSSMGNLQHWRSRQLIVMVVFSCISYASNHIVNKLLPGRSDIVSGAGALVIGLLGNVYSRLVHGTAFTSMVTGVLFLVPSGIAQGGGLLSNQSSEQQYSAGFDLAIRMIEVAIGITVGLFVSQILVVIIGRSKKVAYFAF</sequence>
<gene>
    <name evidence="10" type="ORF">CONPUDRAFT_59249</name>
</gene>
<dbReference type="RefSeq" id="XP_007770437.1">
    <property type="nucleotide sequence ID" value="XM_007772247.1"/>
</dbReference>
<evidence type="ECO:0000256" key="2">
    <source>
        <dbReference type="ARBA" id="ARBA00022692"/>
    </source>
</evidence>
<accession>A0A5M3MJU9</accession>
<feature type="transmembrane region" description="Helical" evidence="6">
    <location>
        <begin position="320"/>
        <end position="337"/>
    </location>
</feature>
<evidence type="ECO:0000313" key="10">
    <source>
        <dbReference type="EMBL" id="EIW79287.1"/>
    </source>
</evidence>
<feature type="transmembrane region" description="Helical" evidence="6">
    <location>
        <begin position="110"/>
        <end position="133"/>
    </location>
</feature>
<feature type="transmembrane region" description="Helical" evidence="6">
    <location>
        <begin position="194"/>
        <end position="216"/>
    </location>
</feature>
<evidence type="ECO:0000259" key="8">
    <source>
        <dbReference type="Pfam" id="PF06738"/>
    </source>
</evidence>
<keyword evidence="4 6" id="KW-0472">Membrane</keyword>
<keyword evidence="2 6" id="KW-0812">Transmembrane</keyword>
<feature type="transmembrane region" description="Helical" evidence="6">
    <location>
        <begin position="400"/>
        <end position="418"/>
    </location>
</feature>
<dbReference type="GO" id="GO:0016020">
    <property type="term" value="C:membrane"/>
    <property type="evidence" value="ECO:0007669"/>
    <property type="project" value="UniProtKB-SubCell"/>
</dbReference>
<comment type="caution">
    <text evidence="10">The sequence shown here is derived from an EMBL/GenBank/DDBJ whole genome shotgun (WGS) entry which is preliminary data.</text>
</comment>
<keyword evidence="7" id="KW-0732">Signal</keyword>
<comment type="subcellular location">
    <subcellularLocation>
        <location evidence="1">Membrane</location>
        <topology evidence="1">Multi-pass membrane protein</topology>
    </subcellularLocation>
</comment>
<dbReference type="GO" id="GO:0022857">
    <property type="term" value="F:transmembrane transporter activity"/>
    <property type="evidence" value="ECO:0007669"/>
    <property type="project" value="InterPro"/>
</dbReference>
<feature type="domain" description="Threonine/Serine exporter ThrE" evidence="9">
    <location>
        <begin position="337"/>
        <end position="458"/>
    </location>
</feature>
<keyword evidence="3 6" id="KW-1133">Transmembrane helix</keyword>
<evidence type="ECO:0000313" key="11">
    <source>
        <dbReference type="Proteomes" id="UP000053558"/>
    </source>
</evidence>
<evidence type="ECO:0000256" key="5">
    <source>
        <dbReference type="ARBA" id="ARBA00034125"/>
    </source>
</evidence>
<feature type="transmembrane region" description="Helical" evidence="6">
    <location>
        <begin position="349"/>
        <end position="370"/>
    </location>
</feature>
<feature type="transmembrane region" description="Helical" evidence="6">
    <location>
        <begin position="139"/>
        <end position="158"/>
    </location>
</feature>
<organism evidence="10 11">
    <name type="scientific">Coniophora puteana (strain RWD-64-598)</name>
    <name type="common">Brown rot fungus</name>
    <dbReference type="NCBI Taxonomy" id="741705"/>
    <lineage>
        <taxon>Eukaryota</taxon>
        <taxon>Fungi</taxon>
        <taxon>Dikarya</taxon>
        <taxon>Basidiomycota</taxon>
        <taxon>Agaricomycotina</taxon>
        <taxon>Agaricomycetes</taxon>
        <taxon>Agaricomycetidae</taxon>
        <taxon>Boletales</taxon>
        <taxon>Coniophorineae</taxon>
        <taxon>Coniophoraceae</taxon>
        <taxon>Coniophora</taxon>
    </lineage>
</organism>
<keyword evidence="11" id="KW-1185">Reference proteome</keyword>
<evidence type="ECO:0000256" key="6">
    <source>
        <dbReference type="SAM" id="Phobius"/>
    </source>
</evidence>
<feature type="transmembrane region" description="Helical" evidence="6">
    <location>
        <begin position="438"/>
        <end position="463"/>
    </location>
</feature>
<feature type="signal peptide" evidence="7">
    <location>
        <begin position="1"/>
        <end position="19"/>
    </location>
</feature>
<feature type="transmembrane region" description="Helical" evidence="6">
    <location>
        <begin position="165"/>
        <end position="182"/>
    </location>
</feature>
<evidence type="ECO:0000256" key="4">
    <source>
        <dbReference type="ARBA" id="ARBA00023136"/>
    </source>
</evidence>
<evidence type="ECO:0000256" key="1">
    <source>
        <dbReference type="ARBA" id="ARBA00004141"/>
    </source>
</evidence>
<protein>
    <submittedName>
        <fullName evidence="10">DUF1212-domain-containing protein</fullName>
    </submittedName>
</protein>
<dbReference type="AlphaFoldDB" id="A0A5M3MJU9"/>
<dbReference type="OrthoDB" id="413008at2759"/>
<dbReference type="EMBL" id="JH711581">
    <property type="protein sequence ID" value="EIW79287.1"/>
    <property type="molecule type" value="Genomic_DNA"/>
</dbReference>
<dbReference type="Proteomes" id="UP000053558">
    <property type="component" value="Unassembled WGS sequence"/>
</dbReference>
<dbReference type="Pfam" id="PF06738">
    <property type="entry name" value="ThrE"/>
    <property type="match status" value="1"/>
</dbReference>
<dbReference type="InterPro" id="IPR051361">
    <property type="entry name" value="ThrE/Ser_Exporter"/>
</dbReference>
<feature type="chain" id="PRO_5024313078" evidence="7">
    <location>
        <begin position="20"/>
        <end position="474"/>
    </location>
</feature>
<comment type="similarity">
    <text evidence="5">Belongs to the ThrE exporter (TC 2.A.79) family.</text>
</comment>
<proteinExistence type="inferred from homology"/>
<dbReference type="PANTHER" id="PTHR31082:SF4">
    <property type="entry name" value="PHEROMONE-REGULATED MEMBRANE PROTEIN 10"/>
    <property type="match status" value="1"/>
</dbReference>
<dbReference type="KEGG" id="cput:CONPUDRAFT_59249"/>
<dbReference type="OMA" id="WPWWRQP"/>
<feature type="transmembrane region" description="Helical" evidence="6">
    <location>
        <begin position="376"/>
        <end position="393"/>
    </location>
</feature>
<reference evidence="11" key="1">
    <citation type="journal article" date="2012" name="Science">
        <title>The Paleozoic origin of enzymatic lignin decomposition reconstructed from 31 fungal genomes.</title>
        <authorList>
            <person name="Floudas D."/>
            <person name="Binder M."/>
            <person name="Riley R."/>
            <person name="Barry K."/>
            <person name="Blanchette R.A."/>
            <person name="Henrissat B."/>
            <person name="Martinez A.T."/>
            <person name="Otillar R."/>
            <person name="Spatafora J.W."/>
            <person name="Yadav J.S."/>
            <person name="Aerts A."/>
            <person name="Benoit I."/>
            <person name="Boyd A."/>
            <person name="Carlson A."/>
            <person name="Copeland A."/>
            <person name="Coutinho P.M."/>
            <person name="de Vries R.P."/>
            <person name="Ferreira P."/>
            <person name="Findley K."/>
            <person name="Foster B."/>
            <person name="Gaskell J."/>
            <person name="Glotzer D."/>
            <person name="Gorecki P."/>
            <person name="Heitman J."/>
            <person name="Hesse C."/>
            <person name="Hori C."/>
            <person name="Igarashi K."/>
            <person name="Jurgens J.A."/>
            <person name="Kallen N."/>
            <person name="Kersten P."/>
            <person name="Kohler A."/>
            <person name="Kuees U."/>
            <person name="Kumar T.K.A."/>
            <person name="Kuo A."/>
            <person name="LaButti K."/>
            <person name="Larrondo L.F."/>
            <person name="Lindquist E."/>
            <person name="Ling A."/>
            <person name="Lombard V."/>
            <person name="Lucas S."/>
            <person name="Lundell T."/>
            <person name="Martin R."/>
            <person name="McLaughlin D.J."/>
            <person name="Morgenstern I."/>
            <person name="Morin E."/>
            <person name="Murat C."/>
            <person name="Nagy L.G."/>
            <person name="Nolan M."/>
            <person name="Ohm R.A."/>
            <person name="Patyshakuliyeva A."/>
            <person name="Rokas A."/>
            <person name="Ruiz-Duenas F.J."/>
            <person name="Sabat G."/>
            <person name="Salamov A."/>
            <person name="Samejima M."/>
            <person name="Schmutz J."/>
            <person name="Slot J.C."/>
            <person name="St John F."/>
            <person name="Stenlid J."/>
            <person name="Sun H."/>
            <person name="Sun S."/>
            <person name="Syed K."/>
            <person name="Tsang A."/>
            <person name="Wiebenga A."/>
            <person name="Young D."/>
            <person name="Pisabarro A."/>
            <person name="Eastwood D.C."/>
            <person name="Martin F."/>
            <person name="Cullen D."/>
            <person name="Grigoriev I.V."/>
            <person name="Hibbett D.S."/>
        </authorList>
    </citation>
    <scope>NUCLEOTIDE SEQUENCE [LARGE SCALE GENOMIC DNA]</scope>
    <source>
        <strain evidence="11">RWD-64-598 SS2</strain>
    </source>
</reference>
<dbReference type="GeneID" id="19208023"/>
<feature type="transmembrane region" description="Helical" evidence="6">
    <location>
        <begin position="228"/>
        <end position="252"/>
    </location>
</feature>
<feature type="domain" description="Threonine/serine exporter-like N-terminal" evidence="8">
    <location>
        <begin position="6"/>
        <end position="247"/>
    </location>
</feature>
<dbReference type="InterPro" id="IPR010619">
    <property type="entry name" value="ThrE-like_N"/>
</dbReference>
<evidence type="ECO:0000256" key="3">
    <source>
        <dbReference type="ARBA" id="ARBA00022989"/>
    </source>
</evidence>
<dbReference type="PANTHER" id="PTHR31082">
    <property type="entry name" value="PHEROMONE-REGULATED MEMBRANE PROTEIN 10"/>
    <property type="match status" value="1"/>
</dbReference>
<evidence type="ECO:0000256" key="7">
    <source>
        <dbReference type="SAM" id="SignalP"/>
    </source>
</evidence>
<dbReference type="Pfam" id="PF12821">
    <property type="entry name" value="ThrE_2"/>
    <property type="match status" value="1"/>
</dbReference>
<evidence type="ECO:0000259" key="9">
    <source>
        <dbReference type="Pfam" id="PF12821"/>
    </source>
</evidence>